<evidence type="ECO:0000313" key="3">
    <source>
        <dbReference type="EMBL" id="KAL2865035.1"/>
    </source>
</evidence>
<protein>
    <submittedName>
        <fullName evidence="3">CVNH domain-containing protein</fullName>
    </submittedName>
</protein>
<dbReference type="InterPro" id="IPR011058">
    <property type="entry name" value="Cyanovirin-N"/>
</dbReference>
<feature type="domain" description="Cyanovirin-N" evidence="2">
    <location>
        <begin position="202"/>
        <end position="302"/>
    </location>
</feature>
<accession>A0ABR4LKJ1</accession>
<dbReference type="SUPFAM" id="SSF51322">
    <property type="entry name" value="Cyanovirin-N"/>
    <property type="match status" value="1"/>
</dbReference>
<feature type="region of interest" description="Disordered" evidence="1">
    <location>
        <begin position="141"/>
        <end position="204"/>
    </location>
</feature>
<dbReference type="EMBL" id="JBFXLQ010000035">
    <property type="protein sequence ID" value="KAL2865035.1"/>
    <property type="molecule type" value="Genomic_DNA"/>
</dbReference>
<reference evidence="3 4" key="1">
    <citation type="submission" date="2024-07" db="EMBL/GenBank/DDBJ databases">
        <title>Section-level genome sequencing and comparative genomics of Aspergillus sections Usti and Cavernicolus.</title>
        <authorList>
            <consortium name="Lawrence Berkeley National Laboratory"/>
            <person name="Nybo J.L."/>
            <person name="Vesth T.C."/>
            <person name="Theobald S."/>
            <person name="Frisvad J.C."/>
            <person name="Larsen T.O."/>
            <person name="Kjaerboelling I."/>
            <person name="Rothschild-Mancinelli K."/>
            <person name="Lyhne E.K."/>
            <person name="Kogle M.E."/>
            <person name="Barry K."/>
            <person name="Clum A."/>
            <person name="Na H."/>
            <person name="Ledsgaard L."/>
            <person name="Lin J."/>
            <person name="Lipzen A."/>
            <person name="Kuo A."/>
            <person name="Riley R."/>
            <person name="Mondo S."/>
            <person name="Labutti K."/>
            <person name="Haridas S."/>
            <person name="Pangalinan J."/>
            <person name="Salamov A.A."/>
            <person name="Simmons B.A."/>
            <person name="Magnuson J.K."/>
            <person name="Chen J."/>
            <person name="Drula E."/>
            <person name="Henrissat B."/>
            <person name="Wiebenga A."/>
            <person name="Lubbers R.J."/>
            <person name="Gomes A.C."/>
            <person name="Macurrencykelacurrency M.R."/>
            <person name="Stajich J."/>
            <person name="Grigoriev I.V."/>
            <person name="Mortensen U.H."/>
            <person name="De Vries R.P."/>
            <person name="Baker S.E."/>
            <person name="Andersen M.R."/>
        </authorList>
    </citation>
    <scope>NUCLEOTIDE SEQUENCE [LARGE SCALE GENOMIC DNA]</scope>
    <source>
        <strain evidence="3 4">CBS 449.75</strain>
    </source>
</reference>
<comment type="caution">
    <text evidence="3">The sequence shown here is derived from an EMBL/GenBank/DDBJ whole genome shotgun (WGS) entry which is preliminary data.</text>
</comment>
<dbReference type="Gene3D" id="2.30.60.10">
    <property type="entry name" value="Cyanovirin-N"/>
    <property type="match status" value="1"/>
</dbReference>
<evidence type="ECO:0000256" key="1">
    <source>
        <dbReference type="SAM" id="MobiDB-lite"/>
    </source>
</evidence>
<feature type="compositionally biased region" description="Low complexity" evidence="1">
    <location>
        <begin position="38"/>
        <end position="58"/>
    </location>
</feature>
<sequence length="304" mass="33033">MFSEEYNGDNKRPDGQSPMPSYPPASEQVPVPPALGNYPYQPQYQYQYSPYGYDEPYQVSPPPPYPQQQPGGQYPYPPPQPGYAPDSDLAPQGPDSDDRGILGAVAGGAAGAYAGHQVNHGILGALGGAITGSLAEDAIKHKTSEKKHEKKEKKSRIFGFHRRGSPSSSSSSSSSDSDSEDKKKKKKKKKNAAAAAPRSRGNFSASSRDITLQANYELVVSCRAIAGHQKRSKLPLNSILTNEFGHFKWRHSGNFGASARNARLTEGGRVLEAELANGRGEWRKDCVRLDERISNNDGNLVFVD</sequence>
<name>A0ABR4LKJ1_9EURO</name>
<dbReference type="Pfam" id="PF08881">
    <property type="entry name" value="CVNH"/>
    <property type="match status" value="1"/>
</dbReference>
<dbReference type="SUPFAM" id="SSF81995">
    <property type="entry name" value="beta-sandwich domain of Sec23/24"/>
    <property type="match status" value="1"/>
</dbReference>
<dbReference type="SMART" id="SM01111">
    <property type="entry name" value="CVNH"/>
    <property type="match status" value="1"/>
</dbReference>
<dbReference type="PANTHER" id="PTHR37014">
    <property type="entry name" value="EXPRESSION LETHALITY PROTEIN HEL10, PUTATIVE (AFU_ORTHOLOGUE AFUA_1G06580)-RELATED"/>
    <property type="match status" value="1"/>
</dbReference>
<dbReference type="InterPro" id="IPR036673">
    <property type="entry name" value="Cyanovirin-N_sf"/>
</dbReference>
<dbReference type="Proteomes" id="UP001610432">
    <property type="component" value="Unassembled WGS sequence"/>
</dbReference>
<dbReference type="GeneID" id="98140421"/>
<dbReference type="Pfam" id="PF05433">
    <property type="entry name" value="Rick_17kDa_Anti"/>
    <property type="match status" value="1"/>
</dbReference>
<feature type="region of interest" description="Disordered" evidence="1">
    <location>
        <begin position="1"/>
        <end position="103"/>
    </location>
</feature>
<proteinExistence type="predicted"/>
<feature type="compositionally biased region" description="Low complexity" evidence="1">
    <location>
        <begin position="167"/>
        <end position="176"/>
    </location>
</feature>
<gene>
    <name evidence="3" type="ORF">BJX67DRAFT_192337</name>
</gene>
<dbReference type="RefSeq" id="XP_070884014.1">
    <property type="nucleotide sequence ID" value="XM_071025349.1"/>
</dbReference>
<keyword evidence="4" id="KW-1185">Reference proteome</keyword>
<evidence type="ECO:0000313" key="4">
    <source>
        <dbReference type="Proteomes" id="UP001610432"/>
    </source>
</evidence>
<feature type="compositionally biased region" description="Basic residues" evidence="1">
    <location>
        <begin position="143"/>
        <end position="164"/>
    </location>
</feature>
<dbReference type="PANTHER" id="PTHR37014:SF8">
    <property type="entry name" value="RICH PROTEIN, PUTATIVE (AFU_ORTHOLOGUE AFUA_7G04870)-RELATED"/>
    <property type="match status" value="1"/>
</dbReference>
<organism evidence="3 4">
    <name type="scientific">Aspergillus lucknowensis</name>
    <dbReference type="NCBI Taxonomy" id="176173"/>
    <lineage>
        <taxon>Eukaryota</taxon>
        <taxon>Fungi</taxon>
        <taxon>Dikarya</taxon>
        <taxon>Ascomycota</taxon>
        <taxon>Pezizomycotina</taxon>
        <taxon>Eurotiomycetes</taxon>
        <taxon>Eurotiomycetidae</taxon>
        <taxon>Eurotiales</taxon>
        <taxon>Aspergillaceae</taxon>
        <taxon>Aspergillus</taxon>
        <taxon>Aspergillus subgen. Nidulantes</taxon>
    </lineage>
</organism>
<dbReference type="InterPro" id="IPR008816">
    <property type="entry name" value="Gly_zipper_2TM_dom"/>
</dbReference>
<evidence type="ECO:0000259" key="2">
    <source>
        <dbReference type="SMART" id="SM01111"/>
    </source>
</evidence>